<evidence type="ECO:0000256" key="5">
    <source>
        <dbReference type="ARBA" id="ARBA00023136"/>
    </source>
</evidence>
<comment type="similarity">
    <text evidence="2">Belongs to the ADIPOR family.</text>
</comment>
<dbReference type="GO" id="GO:0038023">
    <property type="term" value="F:signaling receptor activity"/>
    <property type="evidence" value="ECO:0007669"/>
    <property type="project" value="TreeGrafter"/>
</dbReference>
<dbReference type="EMBL" id="NBCO01000036">
    <property type="protein sequence ID" value="ORC85302.1"/>
    <property type="molecule type" value="Genomic_DNA"/>
</dbReference>
<gene>
    <name evidence="8" type="ORF">TM35_000361620</name>
</gene>
<dbReference type="GO" id="GO:0046872">
    <property type="term" value="F:metal ion binding"/>
    <property type="evidence" value="ECO:0007669"/>
    <property type="project" value="UniProtKB-KW"/>
</dbReference>
<keyword evidence="3 7" id="KW-0812">Transmembrane</keyword>
<dbReference type="VEuPathDB" id="TriTrypDB:TM35_000361620"/>
<name>A0A1X0NKL0_9TRYP</name>
<feature type="transmembrane region" description="Helical" evidence="7">
    <location>
        <begin position="252"/>
        <end position="271"/>
    </location>
</feature>
<dbReference type="InterPro" id="IPR004254">
    <property type="entry name" value="AdipoR/HlyIII-related"/>
</dbReference>
<evidence type="ECO:0000256" key="3">
    <source>
        <dbReference type="ARBA" id="ARBA00022692"/>
    </source>
</evidence>
<dbReference type="Pfam" id="PF03006">
    <property type="entry name" value="HlyIII"/>
    <property type="match status" value="1"/>
</dbReference>
<keyword evidence="8" id="KW-0675">Receptor</keyword>
<feature type="transmembrane region" description="Helical" evidence="7">
    <location>
        <begin position="189"/>
        <end position="211"/>
    </location>
</feature>
<comment type="caution">
    <text evidence="8">The sequence shown here is derived from an EMBL/GenBank/DDBJ whole genome shotgun (WGS) entry which is preliminary data.</text>
</comment>
<feature type="transmembrane region" description="Helical" evidence="7">
    <location>
        <begin position="45"/>
        <end position="63"/>
    </location>
</feature>
<keyword evidence="9" id="KW-1185">Reference proteome</keyword>
<reference evidence="8 9" key="1">
    <citation type="submission" date="2017-03" db="EMBL/GenBank/DDBJ databases">
        <title>An alternative strategy for trypanosome survival in the mammalian bloodstream revealed through genome and transcriptome analysis of the ubiquitous bovine parasite Trypanosoma (Megatrypanum) theileri.</title>
        <authorList>
            <person name="Kelly S."/>
            <person name="Ivens A."/>
            <person name="Mott A."/>
            <person name="O'Neill E."/>
            <person name="Emms D."/>
            <person name="Macleod O."/>
            <person name="Voorheis P."/>
            <person name="Matthews J."/>
            <person name="Matthews K."/>
            <person name="Carrington M."/>
        </authorList>
    </citation>
    <scope>NUCLEOTIDE SEQUENCE [LARGE SCALE GENOMIC DNA]</scope>
    <source>
        <strain evidence="8">Edinburgh</strain>
    </source>
</reference>
<evidence type="ECO:0000256" key="7">
    <source>
        <dbReference type="SAM" id="Phobius"/>
    </source>
</evidence>
<protein>
    <submittedName>
        <fullName evidence="8">Adiponectin receptor</fullName>
    </submittedName>
</protein>
<evidence type="ECO:0000313" key="8">
    <source>
        <dbReference type="EMBL" id="ORC85302.1"/>
    </source>
</evidence>
<evidence type="ECO:0000256" key="2">
    <source>
        <dbReference type="ARBA" id="ARBA00007018"/>
    </source>
</evidence>
<dbReference type="PANTHER" id="PTHR20855">
    <property type="entry name" value="ADIPOR/PROGESTIN RECEPTOR-RELATED"/>
    <property type="match status" value="1"/>
</dbReference>
<feature type="binding site" evidence="6">
    <location>
        <position position="142"/>
    </location>
    <ligand>
        <name>Zn(2+)</name>
        <dbReference type="ChEBI" id="CHEBI:29105"/>
    </ligand>
</feature>
<dbReference type="RefSeq" id="XP_028879368.1">
    <property type="nucleotide sequence ID" value="XM_029029347.1"/>
</dbReference>
<sequence length="394" mass="45069">MTVLLGIQQVDPWLQFNPHILSGYRPRMSTRAALRSFFTWHNESLNIWTHAIAALFVLYLTLYPPRVDPTTSFSVNNNNNNNNNHININNNINDVSLVGAPHYHRPQHIYETGWILSSNPTIVFQSTCVILLFIFLCSVSYHLFMPCVRSETSYRRLMNCDVLGVITSITGTSWSFLYHGNACSLDWNFHSGVLLSLLLISFLLVTYSVIFAVQCGAKGRAKAIGFHLFLRLGLMLWIEVPKVQSQGYHQAVNYHVLSYIFIMIGGIVNALRFPEKYMRHIPRPSSLSLLLSTTTTTGGEREEGEGGIVLNSRTEEGEKNGTLLKHTEGKTSDMMITMMMTRFWRWFGFYVISGEEIDYAWNSHNLWHYCVILSATSMLLSCYYDLEEFELARC</sequence>
<keyword evidence="5 7" id="KW-0472">Membrane</keyword>
<dbReference type="PANTHER" id="PTHR20855:SF52">
    <property type="entry name" value="ADIPONECTIN RECEPTOR PROTEIN"/>
    <property type="match status" value="1"/>
</dbReference>
<proteinExistence type="inferred from homology"/>
<comment type="subcellular location">
    <subcellularLocation>
        <location evidence="1">Membrane</location>
        <topology evidence="1">Multi-pass membrane protein</topology>
    </subcellularLocation>
</comment>
<feature type="transmembrane region" description="Helical" evidence="7">
    <location>
        <begin position="156"/>
        <end position="177"/>
    </location>
</feature>
<dbReference type="OrthoDB" id="535992at2759"/>
<dbReference type="GeneID" id="39989127"/>
<keyword evidence="4 7" id="KW-1133">Transmembrane helix</keyword>
<evidence type="ECO:0000256" key="4">
    <source>
        <dbReference type="ARBA" id="ARBA00022989"/>
    </source>
</evidence>
<dbReference type="GO" id="GO:0016020">
    <property type="term" value="C:membrane"/>
    <property type="evidence" value="ECO:0007669"/>
    <property type="project" value="UniProtKB-SubCell"/>
</dbReference>
<evidence type="ECO:0000256" key="6">
    <source>
        <dbReference type="PIRSR" id="PIRSR604254-1"/>
    </source>
</evidence>
<dbReference type="STRING" id="67003.A0A1X0NKL0"/>
<organism evidence="8 9">
    <name type="scientific">Trypanosoma theileri</name>
    <dbReference type="NCBI Taxonomy" id="67003"/>
    <lineage>
        <taxon>Eukaryota</taxon>
        <taxon>Discoba</taxon>
        <taxon>Euglenozoa</taxon>
        <taxon>Kinetoplastea</taxon>
        <taxon>Metakinetoplastina</taxon>
        <taxon>Trypanosomatida</taxon>
        <taxon>Trypanosomatidae</taxon>
        <taxon>Trypanosoma</taxon>
    </lineage>
</organism>
<feature type="transmembrane region" description="Helical" evidence="7">
    <location>
        <begin position="122"/>
        <end position="144"/>
    </location>
</feature>
<keyword evidence="6" id="KW-0862">Zinc</keyword>
<feature type="transmembrane region" description="Helical" evidence="7">
    <location>
        <begin position="223"/>
        <end position="240"/>
    </location>
</feature>
<dbReference type="Proteomes" id="UP000192257">
    <property type="component" value="Unassembled WGS sequence"/>
</dbReference>
<evidence type="ECO:0000313" key="9">
    <source>
        <dbReference type="Proteomes" id="UP000192257"/>
    </source>
</evidence>
<evidence type="ECO:0000256" key="1">
    <source>
        <dbReference type="ARBA" id="ARBA00004141"/>
    </source>
</evidence>
<keyword evidence="6" id="KW-0479">Metal-binding</keyword>
<accession>A0A1X0NKL0</accession>
<dbReference type="AlphaFoldDB" id="A0A1X0NKL0"/>